<evidence type="ECO:0000313" key="1">
    <source>
        <dbReference type="EMBL" id="MBV7268317.1"/>
    </source>
</evidence>
<evidence type="ECO:0000313" key="2">
    <source>
        <dbReference type="Proteomes" id="UP001138894"/>
    </source>
</evidence>
<sequence length="212" mass="23987">MRKIILIAIVLAIGNSLNAQKKSKKEAVDLMAEDTCECIAKKKLKASDSTEEKEMALGLCLITSFNEHKGKSKYYKNKSLNDIEEIGQDVGEMMATMCADDFLSIFSSEELVDIIDDDEDDINGFANSKENDLSIEVELVSMNNDAISYINAKDDFDKNHIFLITEEFEGYDLLKKSNFGKSFNITFKEIELFDLSEKQYITKKVITKIEAL</sequence>
<dbReference type="Proteomes" id="UP001138894">
    <property type="component" value="Unassembled WGS sequence"/>
</dbReference>
<dbReference type="AlphaFoldDB" id="A0A9X1F6K0"/>
<comment type="caution">
    <text evidence="1">The sequence shown here is derived from an EMBL/GenBank/DDBJ whole genome shotgun (WGS) entry which is preliminary data.</text>
</comment>
<gene>
    <name evidence="1" type="ORF">KCG49_03805</name>
</gene>
<name>A0A9X1F6K0_9FLAO</name>
<dbReference type="RefSeq" id="WP_218544852.1">
    <property type="nucleotide sequence ID" value="NZ_JAGSPD010000002.1"/>
</dbReference>
<reference evidence="1" key="1">
    <citation type="submission" date="2021-04" db="EMBL/GenBank/DDBJ databases">
        <authorList>
            <person name="Pira H."/>
            <person name="Risdian C."/>
            <person name="Wink J."/>
        </authorList>
    </citation>
    <scope>NUCLEOTIDE SEQUENCE</scope>
    <source>
        <strain evidence="1">WHY3</strain>
    </source>
</reference>
<keyword evidence="2" id="KW-1185">Reference proteome</keyword>
<proteinExistence type="predicted"/>
<protein>
    <submittedName>
        <fullName evidence="1">Uncharacterized protein</fullName>
    </submittedName>
</protein>
<dbReference type="EMBL" id="JAGSPD010000002">
    <property type="protein sequence ID" value="MBV7268317.1"/>
    <property type="molecule type" value="Genomic_DNA"/>
</dbReference>
<accession>A0A9X1F6K0</accession>
<organism evidence="1 2">
    <name type="scientific">Winogradskyella luteola</name>
    <dbReference type="NCBI Taxonomy" id="2828330"/>
    <lineage>
        <taxon>Bacteria</taxon>
        <taxon>Pseudomonadati</taxon>
        <taxon>Bacteroidota</taxon>
        <taxon>Flavobacteriia</taxon>
        <taxon>Flavobacteriales</taxon>
        <taxon>Flavobacteriaceae</taxon>
        <taxon>Winogradskyella</taxon>
    </lineage>
</organism>